<evidence type="ECO:0000313" key="8">
    <source>
        <dbReference type="Proteomes" id="UP000016960"/>
    </source>
</evidence>
<comment type="similarity">
    <text evidence="6">Belongs to the MenA family. Type 2 subfamily.</text>
</comment>
<evidence type="ECO:0000313" key="7">
    <source>
        <dbReference type="EMBL" id="ERN40178.1"/>
    </source>
</evidence>
<dbReference type="RefSeq" id="WP_022609084.1">
    <property type="nucleotide sequence ID" value="NZ_ASSJ01000081.1"/>
</dbReference>
<evidence type="ECO:0000256" key="3">
    <source>
        <dbReference type="ARBA" id="ARBA00022692"/>
    </source>
</evidence>
<evidence type="ECO:0000256" key="4">
    <source>
        <dbReference type="ARBA" id="ARBA00022989"/>
    </source>
</evidence>
<dbReference type="UniPathway" id="UPA00995"/>
<dbReference type="PATRIC" id="fig|582515.4.peg.3894"/>
<evidence type="ECO:0000256" key="6">
    <source>
        <dbReference type="HAMAP-Rule" id="MF_01938"/>
    </source>
</evidence>
<dbReference type="eggNOG" id="COG1575">
    <property type="taxonomic scope" value="Bacteria"/>
</dbReference>
<feature type="transmembrane region" description="Helical" evidence="6">
    <location>
        <begin position="45"/>
        <end position="64"/>
    </location>
</feature>
<gene>
    <name evidence="6" type="primary">menA</name>
    <name evidence="7" type="ORF">KR51_00034700</name>
</gene>
<accession>U5D6B2</accession>
<dbReference type="GO" id="GO:0009234">
    <property type="term" value="P:menaquinone biosynthetic process"/>
    <property type="evidence" value="ECO:0007669"/>
    <property type="project" value="TreeGrafter"/>
</dbReference>
<dbReference type="PIRSF" id="PIRSF005355">
    <property type="entry name" value="UBIAD1"/>
    <property type="match status" value="1"/>
</dbReference>
<feature type="transmembrane region" description="Helical" evidence="6">
    <location>
        <begin position="223"/>
        <end position="241"/>
    </location>
</feature>
<dbReference type="EC" id="2.5.1.130" evidence="6"/>
<evidence type="ECO:0000256" key="5">
    <source>
        <dbReference type="ARBA" id="ARBA00023136"/>
    </source>
</evidence>
<protein>
    <recommendedName>
        <fullName evidence="6">2-carboxy-1,4-naphthoquinone phytyltransferase</fullName>
        <ecNumber evidence="6">2.5.1.130</ecNumber>
    </recommendedName>
    <alternativeName>
        <fullName evidence="6">1,4-dihydroxy-2-naphthoate phytyltransferase</fullName>
        <shortName evidence="6">DHNA phytyltransferase</shortName>
    </alternativeName>
</protein>
<feature type="transmembrane region" description="Helical" evidence="6">
    <location>
        <begin position="143"/>
        <end position="167"/>
    </location>
</feature>
<feature type="transmembrane region" description="Helical" evidence="6">
    <location>
        <begin position="173"/>
        <end position="194"/>
    </location>
</feature>
<dbReference type="GO" id="GO:0004659">
    <property type="term" value="F:prenyltransferase activity"/>
    <property type="evidence" value="ECO:0007669"/>
    <property type="project" value="UniProtKB-UniRule"/>
</dbReference>
<dbReference type="CDD" id="cd13962">
    <property type="entry name" value="PT_UbiA_UBIAD1"/>
    <property type="match status" value="1"/>
</dbReference>
<keyword evidence="3 6" id="KW-0812">Transmembrane</keyword>
<comment type="subcellular location">
    <subcellularLocation>
        <location evidence="6">Cell inner membrane</location>
        <topology evidence="6">Multi-pass membrane protein</topology>
    </subcellularLocation>
    <subcellularLocation>
        <location evidence="1">Membrane</location>
        <topology evidence="1">Multi-pass membrane protein</topology>
    </subcellularLocation>
</comment>
<comment type="catalytic activity">
    <reaction evidence="6">
        <text>2-carboxy-1,4-naphthoquinone + phytyl diphosphate + H(+) = demethylphylloquinone + CO2 + diphosphate</text>
        <dbReference type="Rhea" id="RHEA:47740"/>
        <dbReference type="ChEBI" id="CHEBI:15378"/>
        <dbReference type="ChEBI" id="CHEBI:16526"/>
        <dbReference type="ChEBI" id="CHEBI:31087"/>
        <dbReference type="ChEBI" id="CHEBI:33019"/>
        <dbReference type="ChEBI" id="CHEBI:75434"/>
        <dbReference type="ChEBI" id="CHEBI:87842"/>
        <dbReference type="EC" id="2.5.1.130"/>
    </reaction>
</comment>
<dbReference type="NCBIfam" id="TIGR02235">
    <property type="entry name" value="menA_cyano-plnt"/>
    <property type="match status" value="1"/>
</dbReference>
<organism evidence="7 8">
    <name type="scientific">Rubidibacter lacunae KORDI 51-2</name>
    <dbReference type="NCBI Taxonomy" id="582515"/>
    <lineage>
        <taxon>Bacteria</taxon>
        <taxon>Bacillati</taxon>
        <taxon>Cyanobacteriota</taxon>
        <taxon>Cyanophyceae</taxon>
        <taxon>Oscillatoriophycideae</taxon>
        <taxon>Chroococcales</taxon>
        <taxon>Aphanothecaceae</taxon>
        <taxon>Rubidibacter</taxon>
    </lineage>
</organism>
<dbReference type="GO" id="GO:0042372">
    <property type="term" value="P:phylloquinone biosynthetic process"/>
    <property type="evidence" value="ECO:0007669"/>
    <property type="project" value="UniProtKB-UniRule"/>
</dbReference>
<dbReference type="GO" id="GO:0005886">
    <property type="term" value="C:plasma membrane"/>
    <property type="evidence" value="ECO:0007669"/>
    <property type="project" value="UniProtKB-SubCell"/>
</dbReference>
<reference evidence="7 8" key="1">
    <citation type="submission" date="2013-05" db="EMBL/GenBank/DDBJ databases">
        <title>Draft genome sequence of Rubidibacter lacunae KORDI 51-2.</title>
        <authorList>
            <person name="Choi D.H."/>
            <person name="Noh J.H."/>
            <person name="Kwon K.-K."/>
            <person name="Lee J.-H."/>
            <person name="Ryu J.-Y."/>
        </authorList>
    </citation>
    <scope>NUCLEOTIDE SEQUENCE [LARGE SCALE GENOMIC DNA]</scope>
    <source>
        <strain evidence="7 8">KORDI 51-2</strain>
    </source>
</reference>
<dbReference type="HAMAP" id="MF_01938">
    <property type="entry name" value="MenA_2"/>
    <property type="match status" value="1"/>
</dbReference>
<dbReference type="STRING" id="582515.KR51_00034700"/>
<feature type="transmembrane region" description="Helical" evidence="6">
    <location>
        <begin position="120"/>
        <end position="136"/>
    </location>
</feature>
<keyword evidence="6" id="KW-0997">Cell inner membrane</keyword>
<dbReference type="OrthoDB" id="506376at2"/>
<keyword evidence="8" id="KW-1185">Reference proteome</keyword>
<comment type="function">
    <text evidence="6">Involved in the synthesis of phylloquinone (vitamin K1). Catalyzes the transfer of a prenyl chain to 2-carboxy-1,4-naphthoquinone.</text>
</comment>
<dbReference type="InterPro" id="IPR011937">
    <property type="entry name" value="DHNA_phytyltransferase_MenA"/>
</dbReference>
<dbReference type="PANTHER" id="PTHR13929">
    <property type="entry name" value="1,4-DIHYDROXY-2-NAPHTHOATE OCTAPRENYLTRANSFERASE"/>
    <property type="match status" value="1"/>
</dbReference>
<keyword evidence="6" id="KW-1003">Cell membrane</keyword>
<dbReference type="InterPro" id="IPR000537">
    <property type="entry name" value="UbiA_prenyltransferase"/>
</dbReference>
<sequence>MTTTNFVKKFDGKRWLAAIKLPIYSVAIAPITLGTAVAYCDTGRWLPSHFWSFIGAAVCILTWLNTSNDVFDDDTGIDVNKDSSYVKVVGNKVLVFWASNAFLLLGLAGIGAIAWWQQDWTVLGLIVLAVALGYSYQGPPFRLGYLGLGEPICLLSFGPVAVAAAYYAQTQTVSPSALVASLAVGSSTSLILFCSHFHQVADDIAAGKRSPVVRLGTQRAARLLPWIVASPFAVVAIGVVLGMFSPWTLLIVASAPVAVELVRHVNAEHARPERVSNCKFIAAKLHIQSSILLCLGFVLVQWLH</sequence>
<dbReference type="InterPro" id="IPR026046">
    <property type="entry name" value="UBIAD1"/>
</dbReference>
<keyword evidence="5 6" id="KW-0472">Membrane</keyword>
<evidence type="ECO:0000256" key="2">
    <source>
        <dbReference type="ARBA" id="ARBA00022679"/>
    </source>
</evidence>
<keyword evidence="4 6" id="KW-1133">Transmembrane helix</keyword>
<name>U5D6B2_9CHRO</name>
<feature type="transmembrane region" description="Helical" evidence="6">
    <location>
        <begin position="93"/>
        <end position="114"/>
    </location>
</feature>
<keyword evidence="2 6" id="KW-0808">Transferase</keyword>
<evidence type="ECO:0000256" key="1">
    <source>
        <dbReference type="ARBA" id="ARBA00004141"/>
    </source>
</evidence>
<dbReference type="InParanoid" id="U5D6B2"/>
<comment type="caution">
    <text evidence="7">The sequence shown here is derived from an EMBL/GenBank/DDBJ whole genome shotgun (WGS) entry which is preliminary data.</text>
</comment>
<comment type="pathway">
    <text evidence="6">Cofactor biosynthesis; phylloquinone biosynthesis.</text>
</comment>
<proteinExistence type="inferred from homology"/>
<dbReference type="PANTHER" id="PTHR13929:SF0">
    <property type="entry name" value="UBIA PRENYLTRANSFERASE DOMAIN-CONTAINING PROTEIN 1"/>
    <property type="match status" value="1"/>
</dbReference>
<dbReference type="EMBL" id="ASSJ01000081">
    <property type="protein sequence ID" value="ERN40178.1"/>
    <property type="molecule type" value="Genomic_DNA"/>
</dbReference>
<dbReference type="AlphaFoldDB" id="U5D6B2"/>
<feature type="transmembrane region" description="Helical" evidence="6">
    <location>
        <begin position="21"/>
        <end position="39"/>
    </location>
</feature>
<dbReference type="Proteomes" id="UP000016960">
    <property type="component" value="Unassembled WGS sequence"/>
</dbReference>
<dbReference type="Pfam" id="PF01040">
    <property type="entry name" value="UbiA"/>
    <property type="match status" value="1"/>
</dbReference>